<dbReference type="InterPro" id="IPR005565">
    <property type="entry name" value="Hemolysn_activator_HlyB_C"/>
</dbReference>
<evidence type="ECO:0000256" key="2">
    <source>
        <dbReference type="ARBA" id="ARBA00022692"/>
    </source>
</evidence>
<sequence>MKRFIPAVAGICLCVAPFCLAAQPADLPPLVGAGPNLSRQVKAPELVPSASPINTPGAGPSFQLNKITLEGATAIDQEALSQTWRDLLGTTVTIPRLNRIAAEISALYRERGFLLSQAVLPAQTIQGGVVRILIIEGFIDDLSLTGGAPNQQTLVQRYFKPVQSDRPLAIETLERSVLLSRDAVGSVTGGSVETVLGPSPDTFGAANLSVQVTPQPRTGYFSADNRGSRLYGDLNFGAGLRAFNAMGLNETLDANFAYAPQGSSLQFGSVSVEMPVQAFGGGLFDGARLRFAANVFRGAPDLSEAGDTTGLLSISDQTEVSAQLLVPFVRTRSMNLFGRAGLTFRDNQTQAGLVGAVVTEAARITVFEVGAAWDVADTRGGINFVDVSVRQGLGAAGATVSATGPAAGDLHFTSAQLTASRLQSIAQSPWSVFAEFRGQVSKGIQPNSERYFLGGASIGRGFAPGNTSGDAGYGVRLELRRALVPGTWAQAANVFGFVDYGEAYDRSIARDGQQNEPLGSIGLGAQIEINDWLSLTPQVVRQIEGTPRDSADNRRETRLFIGAVGRF</sequence>
<keyword evidence="1" id="KW-1134">Transmembrane beta strand</keyword>
<evidence type="ECO:0000256" key="1">
    <source>
        <dbReference type="ARBA" id="ARBA00022452"/>
    </source>
</evidence>
<proteinExistence type="predicted"/>
<accession>A0A0P1EY72</accession>
<keyword evidence="1" id="KW-0472">Membrane</keyword>
<feature type="chain" id="PRO_5006062044" evidence="4">
    <location>
        <begin position="22"/>
        <end position="567"/>
    </location>
</feature>
<keyword evidence="4" id="KW-0732">Signal</keyword>
<dbReference type="GO" id="GO:0008320">
    <property type="term" value="F:protein transmembrane transporter activity"/>
    <property type="evidence" value="ECO:0007669"/>
    <property type="project" value="TreeGrafter"/>
</dbReference>
<name>A0A0P1EY72_9RHOB</name>
<dbReference type="Pfam" id="PF08479">
    <property type="entry name" value="POTRA_2"/>
    <property type="match status" value="1"/>
</dbReference>
<dbReference type="STRING" id="266809.PM03_14765"/>
<dbReference type="InterPro" id="IPR051544">
    <property type="entry name" value="TPS_OM_transporter"/>
</dbReference>
<feature type="signal peptide" evidence="4">
    <location>
        <begin position="1"/>
        <end position="21"/>
    </location>
</feature>
<evidence type="ECO:0000256" key="3">
    <source>
        <dbReference type="ARBA" id="ARBA00023237"/>
    </source>
</evidence>
<protein>
    <submittedName>
        <fullName evidence="7">Heme/hemopexin transporter protein HuxB</fullName>
    </submittedName>
</protein>
<keyword evidence="2" id="KW-0812">Transmembrane</keyword>
<dbReference type="GO" id="GO:0046819">
    <property type="term" value="P:protein secretion by the type V secretion system"/>
    <property type="evidence" value="ECO:0007669"/>
    <property type="project" value="TreeGrafter"/>
</dbReference>
<keyword evidence="3" id="KW-0998">Cell outer membrane</keyword>
<evidence type="ECO:0000313" key="7">
    <source>
        <dbReference type="EMBL" id="CUH60041.1"/>
    </source>
</evidence>
<dbReference type="Pfam" id="PF03865">
    <property type="entry name" value="ShlB"/>
    <property type="match status" value="1"/>
</dbReference>
<evidence type="ECO:0000313" key="8">
    <source>
        <dbReference type="Proteomes" id="UP000051298"/>
    </source>
</evidence>
<dbReference type="RefSeq" id="WP_058123110.1">
    <property type="nucleotide sequence ID" value="NZ_CYRX01000024.1"/>
</dbReference>
<evidence type="ECO:0000259" key="6">
    <source>
        <dbReference type="Pfam" id="PF08479"/>
    </source>
</evidence>
<dbReference type="Gene3D" id="2.40.160.50">
    <property type="entry name" value="membrane protein fhac: a member of the omp85/tpsb transporter family"/>
    <property type="match status" value="1"/>
</dbReference>
<dbReference type="InterPro" id="IPR013686">
    <property type="entry name" value="Polypept-transport_assoc_ShlB"/>
</dbReference>
<dbReference type="EMBL" id="CYRX01000024">
    <property type="protein sequence ID" value="CUH60041.1"/>
    <property type="molecule type" value="Genomic_DNA"/>
</dbReference>
<dbReference type="Gene3D" id="3.10.20.310">
    <property type="entry name" value="membrane protein fhac"/>
    <property type="match status" value="1"/>
</dbReference>
<dbReference type="AlphaFoldDB" id="A0A0P1EY72"/>
<dbReference type="Proteomes" id="UP000051298">
    <property type="component" value="Unassembled WGS sequence"/>
</dbReference>
<dbReference type="GO" id="GO:0098046">
    <property type="term" value="C:type V protein secretion system complex"/>
    <property type="evidence" value="ECO:0007669"/>
    <property type="project" value="TreeGrafter"/>
</dbReference>
<organism evidence="7 8">
    <name type="scientific">Thalassobacter stenotrophicus</name>
    <dbReference type="NCBI Taxonomy" id="266809"/>
    <lineage>
        <taxon>Bacteria</taxon>
        <taxon>Pseudomonadati</taxon>
        <taxon>Pseudomonadota</taxon>
        <taxon>Alphaproteobacteria</taxon>
        <taxon>Rhodobacterales</taxon>
        <taxon>Roseobacteraceae</taxon>
        <taxon>Thalassobacter</taxon>
    </lineage>
</organism>
<gene>
    <name evidence="7" type="primary">hxuB</name>
    <name evidence="7" type="ORF">THS5294_01330</name>
</gene>
<dbReference type="PANTHER" id="PTHR34597:SF6">
    <property type="entry name" value="BLR6126 PROTEIN"/>
    <property type="match status" value="1"/>
</dbReference>
<evidence type="ECO:0000256" key="4">
    <source>
        <dbReference type="SAM" id="SignalP"/>
    </source>
</evidence>
<dbReference type="PANTHER" id="PTHR34597">
    <property type="entry name" value="SLR1661 PROTEIN"/>
    <property type="match status" value="1"/>
</dbReference>
<feature type="domain" description="Haemolysin activator HlyB C-terminal" evidence="5">
    <location>
        <begin position="216"/>
        <end position="525"/>
    </location>
</feature>
<dbReference type="eggNOG" id="COG2831">
    <property type="taxonomic scope" value="Bacteria"/>
</dbReference>
<reference evidence="7 8" key="1">
    <citation type="submission" date="2015-09" db="EMBL/GenBank/DDBJ databases">
        <authorList>
            <consortium name="Swine Surveillance"/>
        </authorList>
    </citation>
    <scope>NUCLEOTIDE SEQUENCE [LARGE SCALE GENOMIC DNA]</scope>
    <source>
        <strain evidence="7 8">CECT 5294</strain>
    </source>
</reference>
<evidence type="ECO:0000259" key="5">
    <source>
        <dbReference type="Pfam" id="PF03865"/>
    </source>
</evidence>
<feature type="domain" description="Polypeptide-transport-associated ShlB-type" evidence="6">
    <location>
        <begin position="62"/>
        <end position="137"/>
    </location>
</feature>